<dbReference type="Pfam" id="PF16267">
    <property type="entry name" value="DUF4920"/>
    <property type="match status" value="1"/>
</dbReference>
<evidence type="ECO:0000313" key="2">
    <source>
        <dbReference type="EMBL" id="SHG06375.1"/>
    </source>
</evidence>
<evidence type="ECO:0008006" key="4">
    <source>
        <dbReference type="Google" id="ProtNLM"/>
    </source>
</evidence>
<feature type="signal peptide" evidence="1">
    <location>
        <begin position="1"/>
        <end position="18"/>
    </location>
</feature>
<feature type="chain" id="PRO_5013359216" description="DUF4920 domain-containing protein" evidence="1">
    <location>
        <begin position="19"/>
        <end position="157"/>
    </location>
</feature>
<dbReference type="Proteomes" id="UP000184368">
    <property type="component" value="Unassembled WGS sequence"/>
</dbReference>
<dbReference type="InterPro" id="IPR032577">
    <property type="entry name" value="DUF4920"/>
</dbReference>
<keyword evidence="3" id="KW-1185">Reference proteome</keyword>
<dbReference type="STRING" id="1302690.BUE76_02635"/>
<dbReference type="OrthoDB" id="129527at2"/>
<keyword evidence="1" id="KW-0732">Signal</keyword>
<gene>
    <name evidence="2" type="ORF">SAMN05444008_11730</name>
</gene>
<evidence type="ECO:0000313" key="3">
    <source>
        <dbReference type="Proteomes" id="UP000184368"/>
    </source>
</evidence>
<proteinExistence type="predicted"/>
<sequence length="157" mass="16440">MKKLITAACLLFALHAGAQEKDITPAAKGVVYGAPIAAGAKAISTDELAQKAATAEYAGQVTGKVSEVCQAMGCWFKLQKSDGTSVMVKNKDHGFFLPQSLVGKTVAVEGTAKVKEVSEAQRRHLAEDAGKSKAEIEKIKGAEKEVQLIAAGVKVLD</sequence>
<protein>
    <recommendedName>
        <fullName evidence="4">DUF4920 domain-containing protein</fullName>
    </recommendedName>
</protein>
<evidence type="ECO:0000256" key="1">
    <source>
        <dbReference type="SAM" id="SignalP"/>
    </source>
</evidence>
<dbReference type="AlphaFoldDB" id="A0A1M5GRK6"/>
<accession>A0A1M5GRK6</accession>
<name>A0A1M5GRK6_9BACT</name>
<organism evidence="2 3">
    <name type="scientific">Cnuella takakiae</name>
    <dbReference type="NCBI Taxonomy" id="1302690"/>
    <lineage>
        <taxon>Bacteria</taxon>
        <taxon>Pseudomonadati</taxon>
        <taxon>Bacteroidota</taxon>
        <taxon>Chitinophagia</taxon>
        <taxon>Chitinophagales</taxon>
        <taxon>Chitinophagaceae</taxon>
        <taxon>Cnuella</taxon>
    </lineage>
</organism>
<dbReference type="RefSeq" id="WP_073046531.1">
    <property type="nucleotide sequence ID" value="NZ_FQUO01000017.1"/>
</dbReference>
<dbReference type="EMBL" id="FQUO01000017">
    <property type="protein sequence ID" value="SHG06375.1"/>
    <property type="molecule type" value="Genomic_DNA"/>
</dbReference>
<reference evidence="2 3" key="1">
    <citation type="submission" date="2016-11" db="EMBL/GenBank/DDBJ databases">
        <authorList>
            <person name="Jaros S."/>
            <person name="Januszkiewicz K."/>
            <person name="Wedrychowicz H."/>
        </authorList>
    </citation>
    <scope>NUCLEOTIDE SEQUENCE [LARGE SCALE GENOMIC DNA]</scope>
    <source>
        <strain evidence="2 3">DSM 26897</strain>
    </source>
</reference>